<dbReference type="AlphaFoldDB" id="A0A9W9ZJX4"/>
<reference evidence="1" key="1">
    <citation type="submission" date="2023-01" db="EMBL/GenBank/DDBJ databases">
        <title>Genome assembly of the deep-sea coral Lophelia pertusa.</title>
        <authorList>
            <person name="Herrera S."/>
            <person name="Cordes E."/>
        </authorList>
    </citation>
    <scope>NUCLEOTIDE SEQUENCE</scope>
    <source>
        <strain evidence="1">USNM1676648</strain>
        <tissue evidence="1">Polyp</tissue>
    </source>
</reference>
<evidence type="ECO:0000313" key="1">
    <source>
        <dbReference type="EMBL" id="KAJ7383012.1"/>
    </source>
</evidence>
<dbReference type="Proteomes" id="UP001163046">
    <property type="component" value="Unassembled WGS sequence"/>
</dbReference>
<comment type="caution">
    <text evidence="1">The sequence shown here is derived from an EMBL/GenBank/DDBJ whole genome shotgun (WGS) entry which is preliminary data.</text>
</comment>
<gene>
    <name evidence="1" type="ORF">OS493_031182</name>
</gene>
<protein>
    <submittedName>
        <fullName evidence="1">Uncharacterized protein</fullName>
    </submittedName>
</protein>
<sequence>MVMSMALSSWLLRKKEPEILPKQPLNEENQDNPSRLPRIDPIEVNPITIIFFLAFWFGYVRELQVSPPDQSA</sequence>
<dbReference type="EMBL" id="MU825908">
    <property type="protein sequence ID" value="KAJ7383012.1"/>
    <property type="molecule type" value="Genomic_DNA"/>
</dbReference>
<evidence type="ECO:0000313" key="2">
    <source>
        <dbReference type="Proteomes" id="UP001163046"/>
    </source>
</evidence>
<accession>A0A9W9ZJX4</accession>
<proteinExistence type="predicted"/>
<name>A0A9W9ZJX4_9CNID</name>
<keyword evidence="2" id="KW-1185">Reference proteome</keyword>
<organism evidence="1 2">
    <name type="scientific">Desmophyllum pertusum</name>
    <dbReference type="NCBI Taxonomy" id="174260"/>
    <lineage>
        <taxon>Eukaryota</taxon>
        <taxon>Metazoa</taxon>
        <taxon>Cnidaria</taxon>
        <taxon>Anthozoa</taxon>
        <taxon>Hexacorallia</taxon>
        <taxon>Scleractinia</taxon>
        <taxon>Caryophylliina</taxon>
        <taxon>Caryophylliidae</taxon>
        <taxon>Desmophyllum</taxon>
    </lineage>
</organism>